<name>A0A109UWQ6_9SACH</name>
<dbReference type="SMART" id="SM00382">
    <property type="entry name" value="AAA"/>
    <property type="match status" value="1"/>
</dbReference>
<dbReference type="Pfam" id="PF21960">
    <property type="entry name" value="RCF1-5-like_lid"/>
    <property type="match status" value="1"/>
</dbReference>
<evidence type="ECO:0000313" key="3">
    <source>
        <dbReference type="EMBL" id="AMD18732.1"/>
    </source>
</evidence>
<proteinExistence type="predicted"/>
<dbReference type="GO" id="GO:0005663">
    <property type="term" value="C:DNA replication factor C complex"/>
    <property type="evidence" value="ECO:0007669"/>
    <property type="project" value="TreeGrafter"/>
</dbReference>
<organism evidence="3 4">
    <name type="scientific">Eremothecium sinecaudum</name>
    <dbReference type="NCBI Taxonomy" id="45286"/>
    <lineage>
        <taxon>Eukaryota</taxon>
        <taxon>Fungi</taxon>
        <taxon>Dikarya</taxon>
        <taxon>Ascomycota</taxon>
        <taxon>Saccharomycotina</taxon>
        <taxon>Saccharomycetes</taxon>
        <taxon>Saccharomycetales</taxon>
        <taxon>Saccharomycetaceae</taxon>
        <taxon>Eremothecium</taxon>
    </lineage>
</organism>
<dbReference type="OrthoDB" id="761538at2759"/>
<protein>
    <submittedName>
        <fullName evidence="3">HBL170Wp</fullName>
    </submittedName>
</protein>
<evidence type="ECO:0000313" key="4">
    <source>
        <dbReference type="Proteomes" id="UP000243052"/>
    </source>
</evidence>
<dbReference type="GO" id="GO:0031390">
    <property type="term" value="C:Ctf18 RFC-like complex"/>
    <property type="evidence" value="ECO:0007669"/>
    <property type="project" value="TreeGrafter"/>
</dbReference>
<dbReference type="PANTHER" id="PTHR11669">
    <property type="entry name" value="REPLICATION FACTOR C / DNA POLYMERASE III GAMMA-TAU SUBUNIT"/>
    <property type="match status" value="1"/>
</dbReference>
<evidence type="ECO:0000259" key="2">
    <source>
        <dbReference type="SMART" id="SM00382"/>
    </source>
</evidence>
<dbReference type="Gene3D" id="1.10.8.60">
    <property type="match status" value="1"/>
</dbReference>
<dbReference type="Gene3D" id="1.20.272.10">
    <property type="match status" value="1"/>
</dbReference>
<dbReference type="RefSeq" id="XP_017985728.1">
    <property type="nucleotide sequence ID" value="XM_018130176.1"/>
</dbReference>
<dbReference type="InterPro" id="IPR008921">
    <property type="entry name" value="DNA_pol3_clamp-load_cplx_C"/>
</dbReference>
<dbReference type="Proteomes" id="UP000243052">
    <property type="component" value="Chromosome ii"/>
</dbReference>
<keyword evidence="1" id="KW-0235">DNA replication</keyword>
<dbReference type="SUPFAM" id="SSF48019">
    <property type="entry name" value="post-AAA+ oligomerization domain-like"/>
    <property type="match status" value="1"/>
</dbReference>
<dbReference type="PANTHER" id="PTHR11669:SF1">
    <property type="entry name" value="REPLICATION FACTOR C SUBUNIT 3"/>
    <property type="match status" value="1"/>
</dbReference>
<dbReference type="InterPro" id="IPR027417">
    <property type="entry name" value="P-loop_NTPase"/>
</dbReference>
<dbReference type="FunFam" id="3.40.50.300:FF:000136">
    <property type="entry name" value="Replication factor C subunit 5"/>
    <property type="match status" value="1"/>
</dbReference>
<gene>
    <name evidence="3" type="ORF">AW171_hschr2248</name>
</gene>
<dbReference type="InterPro" id="IPR003593">
    <property type="entry name" value="AAA+_ATPase"/>
</dbReference>
<dbReference type="InterPro" id="IPR050238">
    <property type="entry name" value="DNA_Rep/Repair_Clamp_Loader"/>
</dbReference>
<reference evidence="3 4" key="1">
    <citation type="submission" date="2016-01" db="EMBL/GenBank/DDBJ databases">
        <title>Genome sequence of the yeast Holleya sinecauda.</title>
        <authorList>
            <person name="Dietrich F.S."/>
        </authorList>
    </citation>
    <scope>NUCLEOTIDE SEQUENCE [LARGE SCALE GENOMIC DNA]</scope>
    <source>
        <strain evidence="3 4">ATCC 58844</strain>
    </source>
</reference>
<dbReference type="GO" id="GO:0006281">
    <property type="term" value="P:DNA repair"/>
    <property type="evidence" value="ECO:0007669"/>
    <property type="project" value="TreeGrafter"/>
</dbReference>
<sequence length="358" mass="40441">MALWVDKYRPKSLETLSHSAALTSQLESLTMAAEDLPHILFYGTNGGGKKTRCMALLAGIFGQGVFKLKIDVRQFVTPSNKKLELNVVSSPYHLEVTPSDMGNNDRIVVQELLKEIAQMEHVDFQSNGEGLSRRYKVVVINEAESLTRDAQAALRRTMEKYSRNIRIIMICETMSNIIAPIKSRCMLVRVPAPLLSETVRIMENICSVENVEANENKLYEIANFANGNLRVALLTFESICLQNDLKLTESTALINPDWMVVVQKLAAMMMRERNVAYLVECRATLYDLLSHCIPASIILHEMAFALLKNVHSDHLKLLVIHWASICDERLALGNKAIYHLEGFLGRIMYEIETSLLMK</sequence>
<dbReference type="AlphaFoldDB" id="A0A109UWQ6"/>
<keyword evidence="4" id="KW-1185">Reference proteome</keyword>
<feature type="domain" description="AAA+ ATPase" evidence="2">
    <location>
        <begin position="35"/>
        <end position="193"/>
    </location>
</feature>
<dbReference type="Gene3D" id="3.40.50.300">
    <property type="entry name" value="P-loop containing nucleotide triphosphate hydrolases"/>
    <property type="match status" value="1"/>
</dbReference>
<dbReference type="Pfam" id="PF13177">
    <property type="entry name" value="DNA_pol3_delta2"/>
    <property type="match status" value="1"/>
</dbReference>
<dbReference type="GO" id="GO:0031391">
    <property type="term" value="C:Elg1 RFC-like complex"/>
    <property type="evidence" value="ECO:0007669"/>
    <property type="project" value="TreeGrafter"/>
</dbReference>
<evidence type="ECO:0000256" key="1">
    <source>
        <dbReference type="ARBA" id="ARBA00022705"/>
    </source>
</evidence>
<dbReference type="GO" id="GO:0006271">
    <property type="term" value="P:DNA strand elongation involved in DNA replication"/>
    <property type="evidence" value="ECO:0007669"/>
    <property type="project" value="UniProtKB-ARBA"/>
</dbReference>
<dbReference type="EMBL" id="CP014242">
    <property type="protein sequence ID" value="AMD18732.1"/>
    <property type="molecule type" value="Genomic_DNA"/>
</dbReference>
<dbReference type="GO" id="GO:0003677">
    <property type="term" value="F:DNA binding"/>
    <property type="evidence" value="ECO:0007669"/>
    <property type="project" value="InterPro"/>
</dbReference>
<accession>A0A109UWQ6</accession>
<dbReference type="STRING" id="45286.A0A109UWQ6"/>
<dbReference type="GO" id="GO:0003689">
    <property type="term" value="F:DNA clamp loader activity"/>
    <property type="evidence" value="ECO:0007669"/>
    <property type="project" value="TreeGrafter"/>
</dbReference>
<dbReference type="GeneID" id="28721891"/>
<dbReference type="GO" id="GO:0031389">
    <property type="term" value="C:Rad17 RFC-like complex"/>
    <property type="evidence" value="ECO:0007669"/>
    <property type="project" value="TreeGrafter"/>
</dbReference>
<dbReference type="SUPFAM" id="SSF52540">
    <property type="entry name" value="P-loop containing nucleoside triphosphate hydrolases"/>
    <property type="match status" value="1"/>
</dbReference>
<dbReference type="Pfam" id="PF22534">
    <property type="entry name" value="RFC_C"/>
    <property type="match status" value="1"/>
</dbReference>